<dbReference type="InterPro" id="IPR008271">
    <property type="entry name" value="Ser/Thr_kinase_AS"/>
</dbReference>
<keyword evidence="6" id="KW-0067">ATP-binding</keyword>
<dbReference type="GO" id="GO:0005524">
    <property type="term" value="F:ATP binding"/>
    <property type="evidence" value="ECO:0007669"/>
    <property type="project" value="UniProtKB-KW"/>
</dbReference>
<keyword evidence="9" id="KW-0812">Transmembrane</keyword>
<reference evidence="11 12" key="1">
    <citation type="journal article" date="2008" name="Proc. Natl. Acad. Sci. U.S.A.">
        <title>Niche adaptation and genome expansion in the chlorophyll d-producing cyanobacterium Acaryochloris marina.</title>
        <authorList>
            <person name="Swingley W.D."/>
            <person name="Chen M."/>
            <person name="Cheung P.C."/>
            <person name="Conrad A.L."/>
            <person name="Dejesa L.C."/>
            <person name="Hao J."/>
            <person name="Honchak B.M."/>
            <person name="Karbach L.E."/>
            <person name="Kurdoglu A."/>
            <person name="Lahiri S."/>
            <person name="Mastrian S.D."/>
            <person name="Miyashita H."/>
            <person name="Page L."/>
            <person name="Ramakrishna P."/>
            <person name="Satoh S."/>
            <person name="Sattley W.M."/>
            <person name="Shimada Y."/>
            <person name="Taylor H.L."/>
            <person name="Tomo T."/>
            <person name="Tsuchiya T."/>
            <person name="Wang Z.T."/>
            <person name="Raymond J."/>
            <person name="Mimuro M."/>
            <person name="Blankenship R.E."/>
            <person name="Touchman J.W."/>
        </authorList>
    </citation>
    <scope>NUCLEOTIDE SEQUENCE [LARGE SCALE GENOMIC DNA]</scope>
    <source>
        <strain evidence="12">MBIC 11017</strain>
    </source>
</reference>
<name>B0CAR0_ACAM1</name>
<dbReference type="PANTHER" id="PTHR24363">
    <property type="entry name" value="SERINE/THREONINE PROTEIN KINASE"/>
    <property type="match status" value="1"/>
</dbReference>
<dbReference type="PROSITE" id="PS00108">
    <property type="entry name" value="PROTEIN_KINASE_ST"/>
    <property type="match status" value="1"/>
</dbReference>
<dbReference type="InterPro" id="IPR000719">
    <property type="entry name" value="Prot_kinase_dom"/>
</dbReference>
<evidence type="ECO:0000256" key="5">
    <source>
        <dbReference type="ARBA" id="ARBA00022777"/>
    </source>
</evidence>
<dbReference type="STRING" id="329726.AM1_5304"/>
<dbReference type="EMBL" id="CP000828">
    <property type="protein sequence ID" value="ABW30261.1"/>
    <property type="molecule type" value="Genomic_DNA"/>
</dbReference>
<evidence type="ECO:0000256" key="7">
    <source>
        <dbReference type="ARBA" id="ARBA00047899"/>
    </source>
</evidence>
<dbReference type="KEGG" id="amr:AM1_5304"/>
<dbReference type="Gene3D" id="1.10.510.10">
    <property type="entry name" value="Transferase(Phosphotransferase) domain 1"/>
    <property type="match status" value="1"/>
</dbReference>
<feature type="domain" description="Protein kinase" evidence="10">
    <location>
        <begin position="37"/>
        <end position="309"/>
    </location>
</feature>
<gene>
    <name evidence="11" type="ordered locus">AM1_5304</name>
</gene>
<feature type="transmembrane region" description="Helical" evidence="9">
    <location>
        <begin position="331"/>
        <end position="353"/>
    </location>
</feature>
<keyword evidence="12" id="KW-1185">Reference proteome</keyword>
<keyword evidence="4" id="KW-0547">Nucleotide-binding</keyword>
<dbReference type="PANTHER" id="PTHR24363:SF0">
    <property type="entry name" value="SERINE_THREONINE KINASE LIKE DOMAIN CONTAINING 1"/>
    <property type="match status" value="1"/>
</dbReference>
<evidence type="ECO:0000259" key="10">
    <source>
        <dbReference type="PROSITE" id="PS50011"/>
    </source>
</evidence>
<dbReference type="NCBIfam" id="NF045510">
    <property type="entry name" value="4Cys_prefix_kin"/>
    <property type="match status" value="1"/>
</dbReference>
<dbReference type="AlphaFoldDB" id="B0CAR0"/>
<evidence type="ECO:0000256" key="9">
    <source>
        <dbReference type="SAM" id="Phobius"/>
    </source>
</evidence>
<dbReference type="SUPFAM" id="SSF56112">
    <property type="entry name" value="Protein kinase-like (PK-like)"/>
    <property type="match status" value="1"/>
</dbReference>
<dbReference type="PROSITE" id="PS50011">
    <property type="entry name" value="PROTEIN_KINASE_DOM"/>
    <property type="match status" value="1"/>
</dbReference>
<dbReference type="InterPro" id="IPR011009">
    <property type="entry name" value="Kinase-like_dom_sf"/>
</dbReference>
<evidence type="ECO:0000256" key="6">
    <source>
        <dbReference type="ARBA" id="ARBA00022840"/>
    </source>
</evidence>
<sequence length="378" mass="43005">MVYCPNPKCKQRQNPATAEICQSCETPLILNQNYRLIRPLVNLERSGNTEVFEIEDLRSSDSAPKVLKLLKYNGGDLERLFKQEAIYLQSLDHPAIPKIDPQDRAGDGYFSVVEPATRREIHYFVMEKVEGKNLRDWLQEQAPIDSATLLKWLRELLTILDYLHAQNIWHRDIKPSNIMLRPDGQLVLIDFGAVKQVRPHPEEAGDIPPRPDITVTDTCVFAAGYTPPEQMDGRTVQQSDFFALGRSCVHLLTQIPPYNLRVDDGGQLVWREKVPDVSVVLADWIDQLMSPLVRDRPQTAAEVLKHIQPDNLVSPPQAQNLSEGEISQSSFPWGSLLNLILFSILLISGLLWWQAHENSQPAEETNQQVQHHLPSLRL</sequence>
<keyword evidence="5 11" id="KW-0418">Kinase</keyword>
<evidence type="ECO:0000256" key="2">
    <source>
        <dbReference type="ARBA" id="ARBA00022527"/>
    </source>
</evidence>
<dbReference type="HOGENOM" id="CLU_000288_135_5_3"/>
<comment type="catalytic activity">
    <reaction evidence="8">
        <text>L-seryl-[protein] + ATP = O-phospho-L-seryl-[protein] + ADP + H(+)</text>
        <dbReference type="Rhea" id="RHEA:17989"/>
        <dbReference type="Rhea" id="RHEA-COMP:9863"/>
        <dbReference type="Rhea" id="RHEA-COMP:11604"/>
        <dbReference type="ChEBI" id="CHEBI:15378"/>
        <dbReference type="ChEBI" id="CHEBI:29999"/>
        <dbReference type="ChEBI" id="CHEBI:30616"/>
        <dbReference type="ChEBI" id="CHEBI:83421"/>
        <dbReference type="ChEBI" id="CHEBI:456216"/>
        <dbReference type="EC" id="2.7.11.1"/>
    </reaction>
</comment>
<keyword evidence="2 11" id="KW-0723">Serine/threonine-protein kinase</keyword>
<dbReference type="eggNOG" id="COG0515">
    <property type="taxonomic scope" value="Bacteria"/>
</dbReference>
<evidence type="ECO:0000256" key="4">
    <source>
        <dbReference type="ARBA" id="ARBA00022741"/>
    </source>
</evidence>
<keyword evidence="9" id="KW-0472">Membrane</keyword>
<dbReference type="Pfam" id="PF00069">
    <property type="entry name" value="Pkinase"/>
    <property type="match status" value="1"/>
</dbReference>
<dbReference type="Proteomes" id="UP000000268">
    <property type="component" value="Chromosome"/>
</dbReference>
<evidence type="ECO:0000256" key="1">
    <source>
        <dbReference type="ARBA" id="ARBA00012513"/>
    </source>
</evidence>
<dbReference type="SMART" id="SM00220">
    <property type="entry name" value="S_TKc"/>
    <property type="match status" value="1"/>
</dbReference>
<proteinExistence type="predicted"/>
<evidence type="ECO:0000313" key="12">
    <source>
        <dbReference type="Proteomes" id="UP000000268"/>
    </source>
</evidence>
<dbReference type="CDD" id="cd14014">
    <property type="entry name" value="STKc_PknB_like"/>
    <property type="match status" value="1"/>
</dbReference>
<evidence type="ECO:0000256" key="8">
    <source>
        <dbReference type="ARBA" id="ARBA00048679"/>
    </source>
</evidence>
<organism evidence="11 12">
    <name type="scientific">Acaryochloris marina (strain MBIC 11017)</name>
    <dbReference type="NCBI Taxonomy" id="329726"/>
    <lineage>
        <taxon>Bacteria</taxon>
        <taxon>Bacillati</taxon>
        <taxon>Cyanobacteriota</taxon>
        <taxon>Cyanophyceae</taxon>
        <taxon>Acaryochloridales</taxon>
        <taxon>Acaryochloridaceae</taxon>
        <taxon>Acaryochloris</taxon>
    </lineage>
</organism>
<keyword evidence="9" id="KW-1133">Transmembrane helix</keyword>
<dbReference type="RefSeq" id="WP_012165513.1">
    <property type="nucleotide sequence ID" value="NC_009925.1"/>
</dbReference>
<dbReference type="GO" id="GO:0004674">
    <property type="term" value="F:protein serine/threonine kinase activity"/>
    <property type="evidence" value="ECO:0007669"/>
    <property type="project" value="UniProtKB-KW"/>
</dbReference>
<dbReference type="OrthoDB" id="428645at2"/>
<accession>B0CAR0</accession>
<dbReference type="EC" id="2.7.11.1" evidence="1"/>
<keyword evidence="3" id="KW-0808">Transferase</keyword>
<evidence type="ECO:0000313" key="11">
    <source>
        <dbReference type="EMBL" id="ABW30261.1"/>
    </source>
</evidence>
<protein>
    <recommendedName>
        <fullName evidence="1">non-specific serine/threonine protein kinase</fullName>
        <ecNumber evidence="1">2.7.11.1</ecNumber>
    </recommendedName>
</protein>
<evidence type="ECO:0000256" key="3">
    <source>
        <dbReference type="ARBA" id="ARBA00022679"/>
    </source>
</evidence>
<comment type="catalytic activity">
    <reaction evidence="7">
        <text>L-threonyl-[protein] + ATP = O-phospho-L-threonyl-[protein] + ADP + H(+)</text>
        <dbReference type="Rhea" id="RHEA:46608"/>
        <dbReference type="Rhea" id="RHEA-COMP:11060"/>
        <dbReference type="Rhea" id="RHEA-COMP:11605"/>
        <dbReference type="ChEBI" id="CHEBI:15378"/>
        <dbReference type="ChEBI" id="CHEBI:30013"/>
        <dbReference type="ChEBI" id="CHEBI:30616"/>
        <dbReference type="ChEBI" id="CHEBI:61977"/>
        <dbReference type="ChEBI" id="CHEBI:456216"/>
        <dbReference type="EC" id="2.7.11.1"/>
    </reaction>
</comment>